<dbReference type="Proteomes" id="UP001634394">
    <property type="component" value="Unassembled WGS sequence"/>
</dbReference>
<evidence type="ECO:0000256" key="2">
    <source>
        <dbReference type="SAM" id="SignalP"/>
    </source>
</evidence>
<reference evidence="3 4" key="1">
    <citation type="submission" date="2024-11" db="EMBL/GenBank/DDBJ databases">
        <title>Chromosome-level genome assembly of the freshwater bivalve Anodonta woodiana.</title>
        <authorList>
            <person name="Chen X."/>
        </authorList>
    </citation>
    <scope>NUCLEOTIDE SEQUENCE [LARGE SCALE GENOMIC DNA]</scope>
    <source>
        <strain evidence="3">MN2024</strain>
        <tissue evidence="3">Gills</tissue>
    </source>
</reference>
<evidence type="ECO:0000256" key="1">
    <source>
        <dbReference type="SAM" id="Phobius"/>
    </source>
</evidence>
<feature type="transmembrane region" description="Helical" evidence="1">
    <location>
        <begin position="31"/>
        <end position="50"/>
    </location>
</feature>
<keyword evidence="4" id="KW-1185">Reference proteome</keyword>
<protein>
    <submittedName>
        <fullName evidence="3">Uncharacterized protein</fullName>
    </submittedName>
</protein>
<name>A0ABD3V7H1_SINWO</name>
<keyword evidence="1" id="KW-0472">Membrane</keyword>
<organism evidence="3 4">
    <name type="scientific">Sinanodonta woodiana</name>
    <name type="common">Chinese pond mussel</name>
    <name type="synonym">Anodonta woodiana</name>
    <dbReference type="NCBI Taxonomy" id="1069815"/>
    <lineage>
        <taxon>Eukaryota</taxon>
        <taxon>Metazoa</taxon>
        <taxon>Spiralia</taxon>
        <taxon>Lophotrochozoa</taxon>
        <taxon>Mollusca</taxon>
        <taxon>Bivalvia</taxon>
        <taxon>Autobranchia</taxon>
        <taxon>Heteroconchia</taxon>
        <taxon>Palaeoheterodonta</taxon>
        <taxon>Unionida</taxon>
        <taxon>Unionoidea</taxon>
        <taxon>Unionidae</taxon>
        <taxon>Unioninae</taxon>
        <taxon>Sinanodonta</taxon>
    </lineage>
</organism>
<dbReference type="EMBL" id="JBJQND010000013">
    <property type="protein sequence ID" value="KAL3857552.1"/>
    <property type="molecule type" value="Genomic_DNA"/>
</dbReference>
<accession>A0ABD3V7H1</accession>
<gene>
    <name evidence="3" type="ORF">ACJMK2_012204</name>
</gene>
<comment type="caution">
    <text evidence="3">The sequence shown here is derived from an EMBL/GenBank/DDBJ whole genome shotgun (WGS) entry which is preliminary data.</text>
</comment>
<keyword evidence="1" id="KW-1133">Transmembrane helix</keyword>
<proteinExistence type="predicted"/>
<evidence type="ECO:0000313" key="3">
    <source>
        <dbReference type="EMBL" id="KAL3857552.1"/>
    </source>
</evidence>
<keyword evidence="1" id="KW-0812">Transmembrane</keyword>
<feature type="signal peptide" evidence="2">
    <location>
        <begin position="1"/>
        <end position="21"/>
    </location>
</feature>
<feature type="non-terminal residue" evidence="3">
    <location>
        <position position="1"/>
    </location>
</feature>
<dbReference type="AlphaFoldDB" id="A0ABD3V7H1"/>
<keyword evidence="2" id="KW-0732">Signal</keyword>
<feature type="chain" id="PRO_5044820713" evidence="2">
    <location>
        <begin position="22"/>
        <end position="90"/>
    </location>
</feature>
<feature type="non-terminal residue" evidence="3">
    <location>
        <position position="90"/>
    </location>
</feature>
<sequence length="90" mass="9361">MRFVLILSGFVLFSVISGLQGLGYGGGSSSRFILPLLFIIPLLGLFGSGFGGTGGGDPAGIDVNFKDKANALNEAYSSINATAFAYYDTR</sequence>
<evidence type="ECO:0000313" key="4">
    <source>
        <dbReference type="Proteomes" id="UP001634394"/>
    </source>
</evidence>